<name>A0A183I9G1_9BILA</name>
<dbReference type="GO" id="GO:0005886">
    <property type="term" value="C:plasma membrane"/>
    <property type="evidence" value="ECO:0007669"/>
    <property type="project" value="TreeGrafter"/>
</dbReference>
<dbReference type="AlphaFoldDB" id="A0A183I9G1"/>
<reference evidence="4" key="1">
    <citation type="submission" date="2016-06" db="UniProtKB">
        <authorList>
            <consortium name="WormBaseParasite"/>
        </authorList>
    </citation>
    <scope>IDENTIFICATION</scope>
</reference>
<accession>A0A183I9G1</accession>
<dbReference type="InterPro" id="IPR045349">
    <property type="entry name" value="SLC41A1-3"/>
</dbReference>
<dbReference type="EMBL" id="UZAM01000510">
    <property type="protein sequence ID" value="VDO81503.1"/>
    <property type="molecule type" value="Genomic_DNA"/>
</dbReference>
<dbReference type="PROSITE" id="PS51257">
    <property type="entry name" value="PROKAR_LIPOPROTEIN"/>
    <property type="match status" value="1"/>
</dbReference>
<protein>
    <submittedName>
        <fullName evidence="4">MFS transporter</fullName>
    </submittedName>
</protein>
<keyword evidence="1" id="KW-0472">Membrane</keyword>
<dbReference type="WBParaSite" id="SBAD_0000027201-mRNA-1">
    <property type="protein sequence ID" value="SBAD_0000027201-mRNA-1"/>
    <property type="gene ID" value="SBAD_0000027201"/>
</dbReference>
<dbReference type="PANTHER" id="PTHR16228:SF7">
    <property type="entry name" value="SLC41A_MGTE INTEGRAL MEMBRANE DOMAIN-CONTAINING PROTEIN"/>
    <property type="match status" value="1"/>
</dbReference>
<dbReference type="Gene3D" id="1.10.357.20">
    <property type="entry name" value="SLC41 divalent cation transporters, integral membrane domain"/>
    <property type="match status" value="1"/>
</dbReference>
<keyword evidence="1" id="KW-1133">Transmembrane helix</keyword>
<dbReference type="InterPro" id="IPR036739">
    <property type="entry name" value="SLC41_membr_dom_sf"/>
</dbReference>
<evidence type="ECO:0000313" key="2">
    <source>
        <dbReference type="EMBL" id="VDO81503.1"/>
    </source>
</evidence>
<organism evidence="4">
    <name type="scientific">Soboliphyme baturini</name>
    <dbReference type="NCBI Taxonomy" id="241478"/>
    <lineage>
        <taxon>Eukaryota</taxon>
        <taxon>Metazoa</taxon>
        <taxon>Ecdysozoa</taxon>
        <taxon>Nematoda</taxon>
        <taxon>Enoplea</taxon>
        <taxon>Dorylaimia</taxon>
        <taxon>Dioctophymatida</taxon>
        <taxon>Dioctophymatoidea</taxon>
        <taxon>Soboliphymatidae</taxon>
        <taxon>Soboliphyme</taxon>
    </lineage>
</organism>
<dbReference type="PANTHER" id="PTHR16228">
    <property type="entry name" value="DIVALENT CATION TRANSPORTER SOLUTE CARRIER FAMILY 41"/>
    <property type="match status" value="1"/>
</dbReference>
<reference evidence="2 3" key="2">
    <citation type="submission" date="2018-11" db="EMBL/GenBank/DDBJ databases">
        <authorList>
            <consortium name="Pathogen Informatics"/>
        </authorList>
    </citation>
    <scope>NUCLEOTIDE SEQUENCE [LARGE SCALE GENOMIC DNA]</scope>
</reference>
<dbReference type="Proteomes" id="UP000270296">
    <property type="component" value="Unassembled WGS sequence"/>
</dbReference>
<dbReference type="SUPFAM" id="SSF161093">
    <property type="entry name" value="MgtE membrane domain-like"/>
    <property type="match status" value="1"/>
</dbReference>
<keyword evidence="1" id="KW-0812">Transmembrane</keyword>
<evidence type="ECO:0000313" key="4">
    <source>
        <dbReference type="WBParaSite" id="SBAD_0000027201-mRNA-1"/>
    </source>
</evidence>
<proteinExistence type="predicted"/>
<keyword evidence="3" id="KW-1185">Reference proteome</keyword>
<feature type="transmembrane region" description="Helical" evidence="1">
    <location>
        <begin position="9"/>
        <end position="31"/>
    </location>
</feature>
<sequence>MSSVKHWRFVAQVCFGFLISGCGFVLTGMLLDTVQVSLPQICALLPALLGLKGNLEMTLVSRLSTLVNKPTFNC</sequence>
<dbReference type="GO" id="GO:0008324">
    <property type="term" value="F:monoatomic cation transmembrane transporter activity"/>
    <property type="evidence" value="ECO:0007669"/>
    <property type="project" value="InterPro"/>
</dbReference>
<evidence type="ECO:0000313" key="3">
    <source>
        <dbReference type="Proteomes" id="UP000270296"/>
    </source>
</evidence>
<evidence type="ECO:0000256" key="1">
    <source>
        <dbReference type="SAM" id="Phobius"/>
    </source>
</evidence>
<gene>
    <name evidence="2" type="ORF">SBAD_LOCUS255</name>
</gene>